<feature type="transmembrane region" description="Helical" evidence="2">
    <location>
        <begin position="95"/>
        <end position="114"/>
    </location>
</feature>
<accession>A0ABT2ELQ8</accession>
<evidence type="ECO:0000256" key="1">
    <source>
        <dbReference type="ARBA" id="ARBA00005698"/>
    </source>
</evidence>
<feature type="transmembrane region" description="Helical" evidence="2">
    <location>
        <begin position="147"/>
        <end position="169"/>
    </location>
</feature>
<dbReference type="RefSeq" id="WP_259094583.1">
    <property type="nucleotide sequence ID" value="NZ_JANUCP010000002.1"/>
</dbReference>
<evidence type="ECO:0000313" key="3">
    <source>
        <dbReference type="EMBL" id="MCS3918609.1"/>
    </source>
</evidence>
<feature type="transmembrane region" description="Helical" evidence="2">
    <location>
        <begin position="56"/>
        <end position="75"/>
    </location>
</feature>
<dbReference type="PANTHER" id="PTHR33269">
    <property type="entry name" value="NADH-UBIQUINONE OXIDOREDUCTASE CHAIN 6"/>
    <property type="match status" value="1"/>
</dbReference>
<protein>
    <recommendedName>
        <fullName evidence="2">NADH-quinone oxidoreductase subunit J</fullName>
        <ecNumber evidence="2">7.1.1.-</ecNumber>
    </recommendedName>
</protein>
<keyword evidence="2" id="KW-0520">NAD</keyword>
<dbReference type="PANTHER" id="PTHR33269:SF17">
    <property type="entry name" value="NADH-UBIQUINONE OXIDOREDUCTASE CHAIN 6"/>
    <property type="match status" value="1"/>
</dbReference>
<keyword evidence="4" id="KW-1185">Reference proteome</keyword>
<evidence type="ECO:0000256" key="2">
    <source>
        <dbReference type="RuleBase" id="RU004429"/>
    </source>
</evidence>
<dbReference type="InterPro" id="IPR001457">
    <property type="entry name" value="NADH_UbQ/plastoQ_OxRdtase_su6"/>
</dbReference>
<keyword evidence="2" id="KW-0812">Transmembrane</keyword>
<name>A0ABT2ELQ8_9BACT</name>
<keyword evidence="2" id="KW-0472">Membrane</keyword>
<organism evidence="3 4">
    <name type="scientific">Candidatus Fervidibacter sacchari</name>
    <dbReference type="NCBI Taxonomy" id="1448929"/>
    <lineage>
        <taxon>Bacteria</taxon>
        <taxon>Candidatus Fervidibacterota</taxon>
        <taxon>Candidatus Fervidibacter</taxon>
    </lineage>
</organism>
<proteinExistence type="inferred from homology"/>
<comment type="subcellular location">
    <subcellularLocation>
        <location evidence="2">Cell membrane</location>
        <topology evidence="2">Multi-pass membrane protein</topology>
    </subcellularLocation>
</comment>
<feature type="transmembrane region" description="Helical" evidence="2">
    <location>
        <begin position="6"/>
        <end position="24"/>
    </location>
</feature>
<dbReference type="Proteomes" id="UP001204798">
    <property type="component" value="Unassembled WGS sequence"/>
</dbReference>
<comment type="similarity">
    <text evidence="1 2">Belongs to the complex I subunit 6 family.</text>
</comment>
<dbReference type="EMBL" id="JANUCP010000002">
    <property type="protein sequence ID" value="MCS3918609.1"/>
    <property type="molecule type" value="Genomic_DNA"/>
</dbReference>
<keyword evidence="2" id="KW-1133">Transmembrane helix</keyword>
<dbReference type="InterPro" id="IPR042106">
    <property type="entry name" value="Nuo/plastoQ_OxRdtase_6_NuoJ"/>
</dbReference>
<comment type="function">
    <text evidence="2">NDH-1 shuttles electrons from NADH, via FMN and iron-sulfur (Fe-S) centers, to quinones in the respiratory chain. Couples the redox reaction to proton translocation (for every two electrons transferred, four hydrogen ions are translocated across the cytoplasmic membrane), and thus conserves the redox energy in a proton gradient.</text>
</comment>
<keyword evidence="2" id="KW-0874">Quinone</keyword>
<evidence type="ECO:0000313" key="4">
    <source>
        <dbReference type="Proteomes" id="UP001204798"/>
    </source>
</evidence>
<keyword evidence="2" id="KW-1003">Cell membrane</keyword>
<dbReference type="Gene3D" id="1.20.120.1200">
    <property type="entry name" value="NADH-ubiquinone/plastoquinone oxidoreductase chain 6, subunit NuoJ"/>
    <property type="match status" value="1"/>
</dbReference>
<dbReference type="EC" id="7.1.1.-" evidence="2"/>
<gene>
    <name evidence="3" type="ORF">M2350_001009</name>
</gene>
<comment type="caution">
    <text evidence="3">The sequence shown here is derived from an EMBL/GenBank/DDBJ whole genome shotgun (WGS) entry which is preliminary data.</text>
</comment>
<sequence>MGEAIAFWVLAIIIVLGALGVVALRNLFHCALCLGLVLLSVAGIFILNGAEFLAGVQILIYVGATLVIILFAIMLSENITGERIQLASYNRTLGLVSALLFLVLVVFLALTAQFPAHTSTIKDPVIAVLENVKTNTAAFGTLLLTKFIVPFEFASVFLLVALIGAIVIARTAE</sequence>
<reference evidence="3 4" key="1">
    <citation type="submission" date="2022-08" db="EMBL/GenBank/DDBJ databases">
        <title>Bacterial and archaeal communities from various locations to study Microbial Dark Matter (Phase II).</title>
        <authorList>
            <person name="Stepanauskas R."/>
        </authorList>
    </citation>
    <scope>NUCLEOTIDE SEQUENCE [LARGE SCALE GENOMIC DNA]</scope>
    <source>
        <strain evidence="3 4">PD1</strain>
    </source>
</reference>
<feature type="transmembrane region" description="Helical" evidence="2">
    <location>
        <begin position="31"/>
        <end position="50"/>
    </location>
</feature>
<dbReference type="Pfam" id="PF00499">
    <property type="entry name" value="Oxidored_q3"/>
    <property type="match status" value="1"/>
</dbReference>
<comment type="catalytic activity">
    <reaction evidence="2">
        <text>a quinone + NADH + 5 H(+)(in) = a quinol + NAD(+) + 4 H(+)(out)</text>
        <dbReference type="Rhea" id="RHEA:57888"/>
        <dbReference type="ChEBI" id="CHEBI:15378"/>
        <dbReference type="ChEBI" id="CHEBI:24646"/>
        <dbReference type="ChEBI" id="CHEBI:57540"/>
        <dbReference type="ChEBI" id="CHEBI:57945"/>
        <dbReference type="ChEBI" id="CHEBI:132124"/>
    </reaction>
</comment>